<dbReference type="EMBL" id="CP011502">
    <property type="protein sequence ID" value="ALX05745.1"/>
    <property type="molecule type" value="Genomic_DNA"/>
</dbReference>
<dbReference type="SMART" id="SM00382">
    <property type="entry name" value="AAA"/>
    <property type="match status" value="1"/>
</dbReference>
<dbReference type="Gene3D" id="3.40.50.300">
    <property type="entry name" value="P-loop containing nucleotide triphosphate hydrolases"/>
    <property type="match status" value="1"/>
</dbReference>
<dbReference type="Proteomes" id="UP000067689">
    <property type="component" value="Chromosome"/>
</dbReference>
<dbReference type="PANTHER" id="PTHR43553:SF24">
    <property type="entry name" value="ENERGY-COUPLING FACTOR TRANSPORTER ATP-BINDING PROTEIN ECFA1"/>
    <property type="match status" value="1"/>
</dbReference>
<dbReference type="InterPro" id="IPR015856">
    <property type="entry name" value="ABC_transpr_CbiO/EcfA_su"/>
</dbReference>
<feature type="domain" description="ABC transporter" evidence="5">
    <location>
        <begin position="4"/>
        <end position="230"/>
    </location>
</feature>
<dbReference type="PANTHER" id="PTHR43553">
    <property type="entry name" value="HEAVY METAL TRANSPORTER"/>
    <property type="match status" value="1"/>
</dbReference>
<evidence type="ECO:0000313" key="7">
    <source>
        <dbReference type="Proteomes" id="UP000067689"/>
    </source>
</evidence>
<dbReference type="OrthoDB" id="9806471at2"/>
<dbReference type="InterPro" id="IPR027417">
    <property type="entry name" value="P-loop_NTPase"/>
</dbReference>
<gene>
    <name evidence="6" type="ORF">AERYTH_14105</name>
</gene>
<keyword evidence="2" id="KW-0813">Transport</keyword>
<organism evidence="6 7">
    <name type="scientific">Aeromicrobium erythreum</name>
    <dbReference type="NCBI Taxonomy" id="2041"/>
    <lineage>
        <taxon>Bacteria</taxon>
        <taxon>Bacillati</taxon>
        <taxon>Actinomycetota</taxon>
        <taxon>Actinomycetes</taxon>
        <taxon>Propionibacteriales</taxon>
        <taxon>Nocardioidaceae</taxon>
        <taxon>Aeromicrobium</taxon>
    </lineage>
</organism>
<dbReference type="STRING" id="2041.AERYTH_14105"/>
<name>A0A0U4BKT0_9ACTN</name>
<keyword evidence="4 6" id="KW-0067">ATP-binding</keyword>
<evidence type="ECO:0000259" key="5">
    <source>
        <dbReference type="PROSITE" id="PS50893"/>
    </source>
</evidence>
<evidence type="ECO:0000313" key="6">
    <source>
        <dbReference type="EMBL" id="ALX05745.1"/>
    </source>
</evidence>
<keyword evidence="7" id="KW-1185">Reference proteome</keyword>
<dbReference type="PROSITE" id="PS50893">
    <property type="entry name" value="ABC_TRANSPORTER_2"/>
    <property type="match status" value="1"/>
</dbReference>
<dbReference type="GO" id="GO:0042626">
    <property type="term" value="F:ATPase-coupled transmembrane transporter activity"/>
    <property type="evidence" value="ECO:0007669"/>
    <property type="project" value="TreeGrafter"/>
</dbReference>
<evidence type="ECO:0000256" key="4">
    <source>
        <dbReference type="ARBA" id="ARBA00022840"/>
    </source>
</evidence>
<dbReference type="InterPro" id="IPR050095">
    <property type="entry name" value="ECF_ABC_transporter_ATP-bd"/>
</dbReference>
<dbReference type="GO" id="GO:0016887">
    <property type="term" value="F:ATP hydrolysis activity"/>
    <property type="evidence" value="ECO:0007669"/>
    <property type="project" value="InterPro"/>
</dbReference>
<dbReference type="GO" id="GO:0005524">
    <property type="term" value="F:ATP binding"/>
    <property type="evidence" value="ECO:0007669"/>
    <property type="project" value="UniProtKB-KW"/>
</dbReference>
<proteinExistence type="inferred from homology"/>
<dbReference type="PATRIC" id="fig|2041.4.peg.2941"/>
<reference evidence="6 7" key="1">
    <citation type="journal article" date="1991" name="Int. J. Syst. Bacteriol.">
        <title>Description of the erythromycin-producing bacterium Arthrobacter sp. strain NRRL B-3381 as Aeromicrobium erythreum gen. nov., sp. nov.</title>
        <authorList>
            <person name="Miller E.S."/>
            <person name="Woese C.R."/>
            <person name="Brenner S."/>
        </authorList>
    </citation>
    <scope>NUCLEOTIDE SEQUENCE [LARGE SCALE GENOMIC DNA]</scope>
    <source>
        <strain evidence="6 7">AR18</strain>
    </source>
</reference>
<dbReference type="RefSeq" id="WP_067860042.1">
    <property type="nucleotide sequence ID" value="NZ_CP011502.1"/>
</dbReference>
<dbReference type="Pfam" id="PF00005">
    <property type="entry name" value="ABC_tran"/>
    <property type="match status" value="1"/>
</dbReference>
<evidence type="ECO:0000256" key="2">
    <source>
        <dbReference type="ARBA" id="ARBA00022448"/>
    </source>
</evidence>
<comment type="similarity">
    <text evidence="1">Belongs to the ABC transporter superfamily.</text>
</comment>
<sequence>MATIELDDVTVTAPTADGEVVLLRDVTARLTERRVVVVGANGSGKSTLARLVNGLVSAASGTVRVDGLDVATDGPAVRRRVGFVFTQPAAQLVMPTVLEDVALSLRRHVKDKREREARARAVLADIGLADRADTSVHALSGGQQQLLAIAGVLACEPTVVVADEPTTLLDLRNARAVQERLLSMEQQLLLVTHDLDLARRCDRALVVEDGRVTCDDDPERAVAHYVESALS</sequence>
<dbReference type="InterPro" id="IPR017871">
    <property type="entry name" value="ABC_transporter-like_CS"/>
</dbReference>
<evidence type="ECO:0000256" key="3">
    <source>
        <dbReference type="ARBA" id="ARBA00022741"/>
    </source>
</evidence>
<dbReference type="InterPro" id="IPR003593">
    <property type="entry name" value="AAA+_ATPase"/>
</dbReference>
<dbReference type="CDD" id="cd03225">
    <property type="entry name" value="ABC_cobalt_CbiO_domain1"/>
    <property type="match status" value="1"/>
</dbReference>
<accession>A0A0U4BKT0</accession>
<keyword evidence="3" id="KW-0547">Nucleotide-binding</keyword>
<dbReference type="InterPro" id="IPR003439">
    <property type="entry name" value="ABC_transporter-like_ATP-bd"/>
</dbReference>
<dbReference type="KEGG" id="aer:AERYTH_14105"/>
<dbReference type="PROSITE" id="PS00211">
    <property type="entry name" value="ABC_TRANSPORTER_1"/>
    <property type="match status" value="1"/>
</dbReference>
<dbReference type="GO" id="GO:0043190">
    <property type="term" value="C:ATP-binding cassette (ABC) transporter complex"/>
    <property type="evidence" value="ECO:0007669"/>
    <property type="project" value="TreeGrafter"/>
</dbReference>
<protein>
    <submittedName>
        <fullName evidence="6">Cobalt ABC transporter ATP-binding protein</fullName>
    </submittedName>
</protein>
<dbReference type="SUPFAM" id="SSF52540">
    <property type="entry name" value="P-loop containing nucleoside triphosphate hydrolases"/>
    <property type="match status" value="1"/>
</dbReference>
<dbReference type="AlphaFoldDB" id="A0A0U4BKT0"/>
<evidence type="ECO:0000256" key="1">
    <source>
        <dbReference type="ARBA" id="ARBA00005417"/>
    </source>
</evidence>